<evidence type="ECO:0000256" key="1">
    <source>
        <dbReference type="SAM" id="SignalP"/>
    </source>
</evidence>
<keyword evidence="1" id="KW-0732">Signal</keyword>
<dbReference type="AlphaFoldDB" id="E1ZIP5"/>
<dbReference type="InParanoid" id="E1ZIP5"/>
<accession>E1ZIP5</accession>
<sequence length="463" mass="51774">MRCRCAAALAAALLLALSASTHAAVVAPATPVTPPQLRYDGPEGPGVIYAPTDAYAQLVRQLTAGLAVTADAFLKDQELPDDGVVIASAPPANVTVDQVKQALGTIMAAVSAEASARSSLGDPAVFPYNDGTGRVALYRFPRRRARGTCIFVHGCKHDPHSWFYKSKKCPRCTGLPEEVSHSKQCLARGYAVLALMSLDRRYRFRCFSSSGGPGSNDHPSARDLVTNWMNTFNMMGKAKFIFGVSSGASFAVKFPMTMWMDGVVSEVNMPWEKAWGATDGRGNLKVRFPPTAFYMMQRDDQTRRQIEQATYILNRNGVPAEYVYVPARPVHRTWLAQRSVYINKQQSAQIWQALVKARVIDRRGNVLYDVRTNRKWVNQLLKAVPWLKQNDPFYNLVSDESQIWQELNLAWAWHEIVSDYVRATLAWLENPRRSNLNALVRKYNVRDNIACLTEKREGCRGRG</sequence>
<organism evidence="3">
    <name type="scientific">Chlorella variabilis</name>
    <name type="common">Green alga</name>
    <dbReference type="NCBI Taxonomy" id="554065"/>
    <lineage>
        <taxon>Eukaryota</taxon>
        <taxon>Viridiplantae</taxon>
        <taxon>Chlorophyta</taxon>
        <taxon>core chlorophytes</taxon>
        <taxon>Trebouxiophyceae</taxon>
        <taxon>Chlorellales</taxon>
        <taxon>Chlorellaceae</taxon>
        <taxon>Chlorella clade</taxon>
        <taxon>Chlorella</taxon>
    </lineage>
</organism>
<reference evidence="2 3" key="1">
    <citation type="journal article" date="2010" name="Plant Cell">
        <title>The Chlorella variabilis NC64A genome reveals adaptation to photosymbiosis, coevolution with viruses, and cryptic sex.</title>
        <authorList>
            <person name="Blanc G."/>
            <person name="Duncan G."/>
            <person name="Agarkova I."/>
            <person name="Borodovsky M."/>
            <person name="Gurnon J."/>
            <person name="Kuo A."/>
            <person name="Lindquist E."/>
            <person name="Lucas S."/>
            <person name="Pangilinan J."/>
            <person name="Polle J."/>
            <person name="Salamov A."/>
            <person name="Terry A."/>
            <person name="Yamada T."/>
            <person name="Dunigan D.D."/>
            <person name="Grigoriev I.V."/>
            <person name="Claverie J.M."/>
            <person name="Van Etten J.L."/>
        </authorList>
    </citation>
    <scope>NUCLEOTIDE SEQUENCE [LARGE SCALE GENOMIC DNA]</scope>
    <source>
        <strain evidence="2 3">NC64A</strain>
    </source>
</reference>
<proteinExistence type="predicted"/>
<dbReference type="OrthoDB" id="10022521at2759"/>
<dbReference type="GeneID" id="17353740"/>
<feature type="chain" id="PRO_5003155985" evidence="1">
    <location>
        <begin position="24"/>
        <end position="463"/>
    </location>
</feature>
<dbReference type="PANTHER" id="PTHR35128:SF1">
    <property type="entry name" value="SECRETION-REGULATING GUANINE NUCLEOTIDE EXCHANGE FACTOR"/>
    <property type="match status" value="1"/>
</dbReference>
<dbReference type="Proteomes" id="UP000008141">
    <property type="component" value="Unassembled WGS sequence"/>
</dbReference>
<dbReference type="EMBL" id="GL433848">
    <property type="protein sequence ID" value="EFN54370.1"/>
    <property type="molecule type" value="Genomic_DNA"/>
</dbReference>
<evidence type="ECO:0000313" key="2">
    <source>
        <dbReference type="EMBL" id="EFN54370.1"/>
    </source>
</evidence>
<feature type="signal peptide" evidence="1">
    <location>
        <begin position="1"/>
        <end position="23"/>
    </location>
</feature>
<gene>
    <name evidence="2" type="ORF">CHLNCDRAFT_135657</name>
</gene>
<keyword evidence="3" id="KW-1185">Reference proteome</keyword>
<name>E1ZIP5_CHLVA</name>
<evidence type="ECO:0000313" key="3">
    <source>
        <dbReference type="Proteomes" id="UP000008141"/>
    </source>
</evidence>
<dbReference type="PANTHER" id="PTHR35128">
    <property type="entry name" value="SECRETION-REGULATING GUANINE NUCLEOTIDE EXCHANGE FACTOR"/>
    <property type="match status" value="1"/>
</dbReference>
<dbReference type="RefSeq" id="XP_005846472.1">
    <property type="nucleotide sequence ID" value="XM_005846410.1"/>
</dbReference>
<protein>
    <submittedName>
        <fullName evidence="2">Uncharacterized protein</fullName>
    </submittedName>
</protein>
<dbReference type="KEGG" id="cvr:CHLNCDRAFT_135657"/>